<evidence type="ECO:0000256" key="9">
    <source>
        <dbReference type="ARBA" id="ARBA00022679"/>
    </source>
</evidence>
<comment type="similarity">
    <text evidence="3 12">In the C-terminal section; belongs to the phosphate acetyltransferase and butyryltransferase family.</text>
</comment>
<dbReference type="GO" id="GO:0008959">
    <property type="term" value="F:phosphate acetyltransferase activity"/>
    <property type="evidence" value="ECO:0007669"/>
    <property type="project" value="UniProtKB-EC"/>
</dbReference>
<evidence type="ECO:0000313" key="15">
    <source>
        <dbReference type="EMBL" id="MBE7694960.1"/>
    </source>
</evidence>
<evidence type="ECO:0000256" key="2">
    <source>
        <dbReference type="ARBA" id="ARBA00004989"/>
    </source>
</evidence>
<name>A0AAP1WG65_9FLAO</name>
<dbReference type="Gene3D" id="3.40.50.10750">
    <property type="entry name" value="Isocitrate/Isopropylmalate dehydrogenase-like"/>
    <property type="match status" value="1"/>
</dbReference>
<evidence type="ECO:0000256" key="12">
    <source>
        <dbReference type="PIRNR" id="PIRNR006107"/>
    </source>
</evidence>
<dbReference type="Proteomes" id="UP000806077">
    <property type="component" value="Unassembled WGS sequence"/>
</dbReference>
<evidence type="ECO:0000313" key="16">
    <source>
        <dbReference type="Proteomes" id="UP000806077"/>
    </source>
</evidence>
<keyword evidence="8 12" id="KW-0963">Cytoplasm</keyword>
<organism evidence="15 16">
    <name type="scientific">Tenacibaculum finnmarkense genomovar finnmarkense</name>
    <dbReference type="NCBI Taxonomy" id="1458503"/>
    <lineage>
        <taxon>Bacteria</taxon>
        <taxon>Pseudomonadati</taxon>
        <taxon>Bacteroidota</taxon>
        <taxon>Flavobacteriia</taxon>
        <taxon>Flavobacteriales</taxon>
        <taxon>Flavobacteriaceae</taxon>
        <taxon>Tenacibaculum</taxon>
        <taxon>Tenacibaculum finnmarkense</taxon>
    </lineage>
</organism>
<dbReference type="InterPro" id="IPR010766">
    <property type="entry name" value="DRTGG"/>
</dbReference>
<sequence length="698" mass="76289">MNKAIYIAASEANSGKSMLSLGVMQLLLRKKPKVGYFRPIIDNPINGKKDNHINTILNYFKIKCAYDDCYAFTRSELINKLNDDKEDEVISTIIEKYKILEQENDFVIVEGTDFSDHGAVIEMDLNVLIAKNLGIPVIIVSGGLNKTLDDFIQGLRLTYDSFVNKEVKVISVVANKIEASNIDAIIEEVGKNLPKDVSINAIPIHKKLNNPTIKELSNSIEAKILFGKEFLNNISGDIKVGAMQLANFLQHLTEGSVVVTPADRSDILLATLQANISTNYPSISGIVLTGGIALNPSIIKLIEGLEKTVPILWVKEGTFAVTTKLGSVRAHIYAENVDKIKMSINIFEKHVDVTALNEKLTTYKGTDILTPRMFQYNLLKKAKQVKKHIVLPEGNDDRILIAASQLQKTNVVKLTILGKKVLIQAAVKRLNISFDFDKIDIINPIESVYFADFSSTLHALRKHKGLSPAMAEDLMADVSYFGTMMVHKGLADGMVSGAAHTTQHTIKPALQFIKTKPGYSVVSSIFFMCLEDRVSIFGDCAINPNPTAVQLAEIAISSADSSIAFGIDPKIAMLSYSSGASGKGEDVDTVREATAIIKQKRPDLKVEGPIQYDAAVDPSIGKKKMPDSKVAGQANVLIFPDLNTGNNTYKAVQRETGALAIGPMLQGLNKPVNDLSRGCTVDDIFNTIILTAIQAQDQ</sequence>
<keyword evidence="9 12" id="KW-0808">Transferase</keyword>
<gene>
    <name evidence="15" type="ORF">F7645_05915</name>
</gene>
<dbReference type="GO" id="GO:0005737">
    <property type="term" value="C:cytoplasm"/>
    <property type="evidence" value="ECO:0007669"/>
    <property type="project" value="UniProtKB-SubCell"/>
</dbReference>
<keyword evidence="10 12" id="KW-0012">Acyltransferase</keyword>
<dbReference type="SUPFAM" id="SSF53659">
    <property type="entry name" value="Isocitrate/Isopropylmalate dehydrogenase-like"/>
    <property type="match status" value="1"/>
</dbReference>
<dbReference type="InterPro" id="IPR050500">
    <property type="entry name" value="Phos_Acetyltrans/Butyryltrans"/>
</dbReference>
<dbReference type="RefSeq" id="WP_101954896.1">
    <property type="nucleotide sequence ID" value="NZ_JAJHTL010000007.1"/>
</dbReference>
<comment type="domain">
    <text evidence="12">The N-terminal region seems to be important for proper quaternary structure. The C-terminal region contains the substrate-binding site.</text>
</comment>
<dbReference type="InterPro" id="IPR028979">
    <property type="entry name" value="Ser_kin/Pase_Hpr-like_N_sf"/>
</dbReference>
<dbReference type="EMBL" id="WXXV01000006">
    <property type="protein sequence ID" value="MBE7694960.1"/>
    <property type="molecule type" value="Genomic_DNA"/>
</dbReference>
<dbReference type="Pfam" id="PF07085">
    <property type="entry name" value="DRTGG"/>
    <property type="match status" value="1"/>
</dbReference>
<comment type="subunit">
    <text evidence="5">Homohexamer.</text>
</comment>
<dbReference type="NCBIfam" id="NF004167">
    <property type="entry name" value="PRK05632.1"/>
    <property type="match status" value="1"/>
</dbReference>
<dbReference type="Gene3D" id="3.40.50.10950">
    <property type="match status" value="1"/>
</dbReference>
<comment type="pathway">
    <text evidence="2 12">Metabolic intermediate biosynthesis; acetyl-CoA biosynthesis; acetyl-CoA from acetate: step 2/2.</text>
</comment>
<dbReference type="Gene3D" id="3.40.50.300">
    <property type="entry name" value="P-loop containing nucleotide triphosphate hydrolases"/>
    <property type="match status" value="1"/>
</dbReference>
<dbReference type="NCBIfam" id="TIGR00651">
    <property type="entry name" value="pta"/>
    <property type="match status" value="1"/>
</dbReference>
<dbReference type="Pfam" id="PF13500">
    <property type="entry name" value="AAA_26"/>
    <property type="match status" value="1"/>
</dbReference>
<evidence type="ECO:0000256" key="3">
    <source>
        <dbReference type="ARBA" id="ARBA00008756"/>
    </source>
</evidence>
<dbReference type="PANTHER" id="PTHR43356:SF3">
    <property type="entry name" value="PHOSPHATE ACETYLTRANSFERASE"/>
    <property type="match status" value="1"/>
</dbReference>
<dbReference type="AlphaFoldDB" id="A0AAP1WG65"/>
<dbReference type="InterPro" id="IPR004614">
    <property type="entry name" value="P_AcTrfase"/>
</dbReference>
<comment type="subcellular location">
    <subcellularLocation>
        <location evidence="1 12">Cytoplasm</location>
    </subcellularLocation>
</comment>
<dbReference type="InterPro" id="IPR042112">
    <property type="entry name" value="P_AcTrfase_dom2"/>
</dbReference>
<dbReference type="Gene3D" id="3.40.1390.20">
    <property type="entry name" value="HprK N-terminal domain-like"/>
    <property type="match status" value="1"/>
</dbReference>
<comment type="catalytic activity">
    <reaction evidence="12">
        <text>acetyl-CoA + phosphate = acetyl phosphate + CoA</text>
        <dbReference type="Rhea" id="RHEA:19521"/>
        <dbReference type="ChEBI" id="CHEBI:22191"/>
        <dbReference type="ChEBI" id="CHEBI:43474"/>
        <dbReference type="ChEBI" id="CHEBI:57287"/>
        <dbReference type="ChEBI" id="CHEBI:57288"/>
        <dbReference type="EC" id="2.3.1.8"/>
    </reaction>
</comment>
<comment type="similarity">
    <text evidence="4 12">In the N-terminal section; belongs to the CobB/CobQ family.</text>
</comment>
<dbReference type="NCBIfam" id="NF007233">
    <property type="entry name" value="PRK09653.1"/>
    <property type="match status" value="1"/>
</dbReference>
<feature type="domain" description="Phosphate acetyl/butaryl transferase" evidence="13">
    <location>
        <begin position="373"/>
        <end position="692"/>
    </location>
</feature>
<dbReference type="PANTHER" id="PTHR43356">
    <property type="entry name" value="PHOSPHATE ACETYLTRANSFERASE"/>
    <property type="match status" value="1"/>
</dbReference>
<comment type="caution">
    <text evidence="15">The sequence shown here is derived from an EMBL/GenBank/DDBJ whole genome shotgun (WGS) entry which is preliminary data.</text>
</comment>
<dbReference type="SUPFAM" id="SSF75138">
    <property type="entry name" value="HprK N-terminal domain-like"/>
    <property type="match status" value="1"/>
</dbReference>
<dbReference type="PIRSF" id="PIRSF006107">
    <property type="entry name" value="PhpActrans_proteobac"/>
    <property type="match status" value="1"/>
</dbReference>
<dbReference type="InterPro" id="IPR016475">
    <property type="entry name" value="P-Actrans_bac"/>
</dbReference>
<evidence type="ECO:0000256" key="10">
    <source>
        <dbReference type="ARBA" id="ARBA00023315"/>
    </source>
</evidence>
<evidence type="ECO:0000259" key="14">
    <source>
        <dbReference type="Pfam" id="PF07085"/>
    </source>
</evidence>
<reference evidence="15 16" key="1">
    <citation type="journal article" date="2020" name="Int. J. Syst. Evol. Microbiol.">
        <title>Tenacibaculum piscium sp. nov., isolated from skin ulcers of sea-farmed fish, and description of Tenacibaculum finnmarkense sp. nov. with subdivision into genomovars finnmarkense and ulcerans.</title>
        <authorList>
            <person name="Olsen A.B."/>
            <person name="Spilsberg B."/>
            <person name="Nilsen H.K."/>
            <person name="Lagesen K."/>
            <person name="Gulla S."/>
            <person name="Avendano-Herrera R."/>
            <person name="Irgang R."/>
            <person name="Duchaud E."/>
            <person name="Colquhoun D.J."/>
        </authorList>
    </citation>
    <scope>NUCLEOTIDE SEQUENCE [LARGE SCALE GENOMIC DNA]</scope>
    <source>
        <strain evidence="15 16">TNO037</strain>
    </source>
</reference>
<evidence type="ECO:0000259" key="13">
    <source>
        <dbReference type="Pfam" id="PF01515"/>
    </source>
</evidence>
<evidence type="ECO:0000256" key="7">
    <source>
        <dbReference type="ARBA" id="ARBA00021528"/>
    </source>
</evidence>
<dbReference type="SUPFAM" id="SSF52540">
    <property type="entry name" value="P-loop containing nucleoside triphosphate hydrolases"/>
    <property type="match status" value="1"/>
</dbReference>
<dbReference type="InterPro" id="IPR002505">
    <property type="entry name" value="PTA_PTB"/>
</dbReference>
<evidence type="ECO:0000256" key="1">
    <source>
        <dbReference type="ARBA" id="ARBA00004496"/>
    </source>
</evidence>
<dbReference type="CDD" id="cd03109">
    <property type="entry name" value="DTBS"/>
    <property type="match status" value="1"/>
</dbReference>
<evidence type="ECO:0000256" key="5">
    <source>
        <dbReference type="ARBA" id="ARBA00011643"/>
    </source>
</evidence>
<evidence type="ECO:0000256" key="6">
    <source>
        <dbReference type="ARBA" id="ARBA00012707"/>
    </source>
</evidence>
<proteinExistence type="inferred from homology"/>
<evidence type="ECO:0000256" key="11">
    <source>
        <dbReference type="ARBA" id="ARBA00031108"/>
    </source>
</evidence>
<feature type="domain" description="DRTGG" evidence="14">
    <location>
        <begin position="216"/>
        <end position="325"/>
    </location>
</feature>
<protein>
    <recommendedName>
        <fullName evidence="7 12">Phosphate acetyltransferase</fullName>
        <ecNumber evidence="6 12">2.3.1.8</ecNumber>
    </recommendedName>
    <alternativeName>
        <fullName evidence="11 12">Phosphotransacetylase</fullName>
    </alternativeName>
</protein>
<dbReference type="InterPro" id="IPR027417">
    <property type="entry name" value="P-loop_NTPase"/>
</dbReference>
<dbReference type="FunFam" id="3.40.50.10750:FF:000001">
    <property type="entry name" value="Phosphate acetyltransferase"/>
    <property type="match status" value="1"/>
</dbReference>
<dbReference type="EC" id="2.3.1.8" evidence="6 12"/>
<evidence type="ECO:0000256" key="8">
    <source>
        <dbReference type="ARBA" id="ARBA00022490"/>
    </source>
</evidence>
<dbReference type="InterPro" id="IPR042113">
    <property type="entry name" value="P_AcTrfase_dom1"/>
</dbReference>
<keyword evidence="16" id="KW-1185">Reference proteome</keyword>
<evidence type="ECO:0000256" key="4">
    <source>
        <dbReference type="ARBA" id="ARBA00009786"/>
    </source>
</evidence>
<dbReference type="Pfam" id="PF01515">
    <property type="entry name" value="PTA_PTB"/>
    <property type="match status" value="1"/>
</dbReference>
<accession>A0AAP1WG65</accession>
<comment type="function">
    <text evidence="12">Involved in acetate metabolism.</text>
</comment>